<dbReference type="AlphaFoldDB" id="W4V5M3"/>
<feature type="domain" description="Type I restriction modification DNA specificity" evidence="4">
    <location>
        <begin position="189"/>
        <end position="360"/>
    </location>
</feature>
<dbReference type="Proteomes" id="UP000019109">
    <property type="component" value="Unassembled WGS sequence"/>
</dbReference>
<dbReference type="CDD" id="cd17273">
    <property type="entry name" value="RMtype1_S_EcoJA69PI-TRD1-CR1_like"/>
    <property type="match status" value="1"/>
</dbReference>
<evidence type="ECO:0000313" key="6">
    <source>
        <dbReference type="Proteomes" id="UP000019109"/>
    </source>
</evidence>
<organism evidence="5 6">
    <name type="scientific">Acetivibrio straminisolvens JCM 21531</name>
    <dbReference type="NCBI Taxonomy" id="1294263"/>
    <lineage>
        <taxon>Bacteria</taxon>
        <taxon>Bacillati</taxon>
        <taxon>Bacillota</taxon>
        <taxon>Clostridia</taxon>
        <taxon>Eubacteriales</taxon>
        <taxon>Oscillospiraceae</taxon>
        <taxon>Acetivibrio</taxon>
    </lineage>
</organism>
<dbReference type="Pfam" id="PF01420">
    <property type="entry name" value="Methylase_S"/>
    <property type="match status" value="2"/>
</dbReference>
<dbReference type="CDD" id="cd17267">
    <property type="entry name" value="RMtype1_S_EcoAO83I-TRD1-CR1_like"/>
    <property type="match status" value="1"/>
</dbReference>
<dbReference type="OrthoDB" id="9811611at2"/>
<name>W4V5M3_9FIRM</name>
<dbReference type="InterPro" id="IPR000055">
    <property type="entry name" value="Restrct_endonuc_typeI_TRD"/>
</dbReference>
<dbReference type="GO" id="GO:0009307">
    <property type="term" value="P:DNA restriction-modification system"/>
    <property type="evidence" value="ECO:0007669"/>
    <property type="project" value="UniProtKB-KW"/>
</dbReference>
<protein>
    <submittedName>
        <fullName evidence="5">Type I restriction-modification system</fullName>
    </submittedName>
</protein>
<dbReference type="Gene3D" id="1.10.287.1120">
    <property type="entry name" value="Bipartite methylase S protein"/>
    <property type="match status" value="1"/>
</dbReference>
<evidence type="ECO:0000259" key="4">
    <source>
        <dbReference type="Pfam" id="PF01420"/>
    </source>
</evidence>
<dbReference type="Gene3D" id="3.90.220.20">
    <property type="entry name" value="DNA methylase specificity domains"/>
    <property type="match status" value="2"/>
</dbReference>
<dbReference type="PANTHER" id="PTHR30408:SF12">
    <property type="entry name" value="TYPE I RESTRICTION ENZYME MJAVIII SPECIFICITY SUBUNIT"/>
    <property type="match status" value="1"/>
</dbReference>
<dbReference type="STRING" id="1294263.JCM21531_1925"/>
<keyword evidence="6" id="KW-1185">Reference proteome</keyword>
<reference evidence="5" key="1">
    <citation type="journal article" date="2014" name="Genome Announc.">
        <title>Draft Genome Sequence of Clostridium straminisolvens Strain JCM 21531T, Isolated from a Cellulose-Degrading Bacterial Community.</title>
        <authorList>
            <person name="Yuki M."/>
            <person name="Oshima K."/>
            <person name="Suda W."/>
            <person name="Sakamoto M."/>
            <person name="Kitamura K."/>
            <person name="Iida T."/>
            <person name="Hattori M."/>
            <person name="Ohkuma M."/>
        </authorList>
    </citation>
    <scope>NUCLEOTIDE SEQUENCE [LARGE SCALE GENOMIC DNA]</scope>
    <source>
        <strain evidence="5">JCM 21531</strain>
    </source>
</reference>
<sequence length="390" mass="43500">MSVSEWREVRLGDLVTFQRGHDLPKAEMKEGPYPVVGSNGIIGYHSKYTTEAPCITIGRSGNVGNPFLSKCKTWAHNTTLYIKEFKNTDPIYIYYLLKTLDLGYYAVGSAVPTLNRNHIHPILISVPESIEEQRSIAATLSALDDMIELNNQINKTLEEMAQAIFKSWFVDFEPFKDGEFEESELGLIPKGWRVGKLSDVGEIIGGGTPSKSKPEYYSEIGIPWITPKDLSINKNKYISRGEIDISELGLRESNARLMPKGTVLFSSRAPIGYIAIAKNAVTTNQGFKSVVPFENISSEYIYLLLKNSINEIESRATGSTFKEISGGEMKKVPIILPPKEIIRKFNEIATTLGKTQASLEDENNILMSIRDTLLPKLMSGEIRVPVEEVV</sequence>
<keyword evidence="3" id="KW-0238">DNA-binding</keyword>
<gene>
    <name evidence="5" type="ORF">JCM21531_1925</name>
</gene>
<comment type="caution">
    <text evidence="5">The sequence shown here is derived from an EMBL/GenBank/DDBJ whole genome shotgun (WGS) entry which is preliminary data.</text>
</comment>
<dbReference type="RefSeq" id="WP_038288552.1">
    <property type="nucleotide sequence ID" value="NZ_BAVR01000019.1"/>
</dbReference>
<evidence type="ECO:0000256" key="2">
    <source>
        <dbReference type="ARBA" id="ARBA00022747"/>
    </source>
</evidence>
<comment type="similarity">
    <text evidence="1">Belongs to the type-I restriction system S methylase family.</text>
</comment>
<evidence type="ECO:0000313" key="5">
    <source>
        <dbReference type="EMBL" id="GAE88481.1"/>
    </source>
</evidence>
<dbReference type="EMBL" id="BAVR01000019">
    <property type="protein sequence ID" value="GAE88481.1"/>
    <property type="molecule type" value="Genomic_DNA"/>
</dbReference>
<evidence type="ECO:0000256" key="3">
    <source>
        <dbReference type="ARBA" id="ARBA00023125"/>
    </source>
</evidence>
<dbReference type="REBASE" id="80366">
    <property type="entry name" value="S.Cst21531ORF1919P"/>
</dbReference>
<dbReference type="PANTHER" id="PTHR30408">
    <property type="entry name" value="TYPE-1 RESTRICTION ENZYME ECOKI SPECIFICITY PROTEIN"/>
    <property type="match status" value="1"/>
</dbReference>
<keyword evidence="2" id="KW-0680">Restriction system</keyword>
<dbReference type="InterPro" id="IPR052021">
    <property type="entry name" value="Type-I_RS_S_subunit"/>
</dbReference>
<dbReference type="SUPFAM" id="SSF116734">
    <property type="entry name" value="DNA methylase specificity domain"/>
    <property type="match status" value="2"/>
</dbReference>
<feature type="domain" description="Type I restriction modification DNA specificity" evidence="4">
    <location>
        <begin position="4"/>
        <end position="159"/>
    </location>
</feature>
<proteinExistence type="inferred from homology"/>
<evidence type="ECO:0000256" key="1">
    <source>
        <dbReference type="ARBA" id="ARBA00010923"/>
    </source>
</evidence>
<accession>W4V5M3</accession>
<dbReference type="GO" id="GO:0003677">
    <property type="term" value="F:DNA binding"/>
    <property type="evidence" value="ECO:0007669"/>
    <property type="project" value="UniProtKB-KW"/>
</dbReference>
<dbReference type="InterPro" id="IPR044946">
    <property type="entry name" value="Restrct_endonuc_typeI_TRD_sf"/>
</dbReference>